<dbReference type="EMBL" id="LGIA01000041">
    <property type="protein sequence ID" value="KOH46204.1"/>
    <property type="molecule type" value="Genomic_DNA"/>
</dbReference>
<organism evidence="1 2">
    <name type="scientific">Sunxiuqinia dokdonensis</name>
    <dbReference type="NCBI Taxonomy" id="1409788"/>
    <lineage>
        <taxon>Bacteria</taxon>
        <taxon>Pseudomonadati</taxon>
        <taxon>Bacteroidota</taxon>
        <taxon>Bacteroidia</taxon>
        <taxon>Marinilabiliales</taxon>
        <taxon>Prolixibacteraceae</taxon>
        <taxon>Sunxiuqinia</taxon>
    </lineage>
</organism>
<accession>A0A0L8VCM8</accession>
<dbReference type="AlphaFoldDB" id="A0A0L8VCM8"/>
<dbReference type="STRING" id="1409788.NC99_09820"/>
<comment type="caution">
    <text evidence="1">The sequence shown here is derived from an EMBL/GenBank/DDBJ whole genome shotgun (WGS) entry which is preliminary data.</text>
</comment>
<sequence>MVKNLYLKEQFVEAGRLKASVARAWSEAEQTGDSCRGVQPGFGVKVSEKATGFERDSERIKEAVSRG</sequence>
<gene>
    <name evidence="1" type="ORF">NC99_09820</name>
</gene>
<evidence type="ECO:0000313" key="2">
    <source>
        <dbReference type="Proteomes" id="UP000036958"/>
    </source>
</evidence>
<name>A0A0L8VCM8_9BACT</name>
<proteinExistence type="predicted"/>
<dbReference type="RefSeq" id="WP_053180273.1">
    <property type="nucleotide sequence ID" value="NZ_LGIA01000041.1"/>
</dbReference>
<reference evidence="2" key="1">
    <citation type="submission" date="2015-07" db="EMBL/GenBank/DDBJ databases">
        <title>Genome sequencing of Sunxiuqinia dokdonensis strain SK.</title>
        <authorList>
            <person name="Ahn S."/>
            <person name="Kim B.-C."/>
        </authorList>
    </citation>
    <scope>NUCLEOTIDE SEQUENCE [LARGE SCALE GENOMIC DNA]</scope>
    <source>
        <strain evidence="2">SK</strain>
    </source>
</reference>
<evidence type="ECO:0000313" key="1">
    <source>
        <dbReference type="EMBL" id="KOH46204.1"/>
    </source>
</evidence>
<protein>
    <submittedName>
        <fullName evidence="1">Uncharacterized protein</fullName>
    </submittedName>
</protein>
<dbReference type="Proteomes" id="UP000036958">
    <property type="component" value="Unassembled WGS sequence"/>
</dbReference>
<keyword evidence="2" id="KW-1185">Reference proteome</keyword>